<proteinExistence type="predicted"/>
<evidence type="ECO:0000313" key="1">
    <source>
        <dbReference type="EMBL" id="KOF79191.1"/>
    </source>
</evidence>
<sequence length="60" mass="7043">MKKLYRNEAILTTSNISKDFIFSSFDNYFHKLAWLGWALLTPSRFVLLQLNVPMTANFQT</sequence>
<dbReference type="AlphaFoldDB" id="A0A0L8GQ84"/>
<protein>
    <submittedName>
        <fullName evidence="1">Uncharacterized protein</fullName>
    </submittedName>
</protein>
<name>A0A0L8GQ84_OCTBM</name>
<gene>
    <name evidence="1" type="ORF">OCBIM_22029876mg</name>
</gene>
<dbReference type="EMBL" id="KQ420828">
    <property type="protein sequence ID" value="KOF79191.1"/>
    <property type="molecule type" value="Genomic_DNA"/>
</dbReference>
<organism evidence="1">
    <name type="scientific">Octopus bimaculoides</name>
    <name type="common">California two-spotted octopus</name>
    <dbReference type="NCBI Taxonomy" id="37653"/>
    <lineage>
        <taxon>Eukaryota</taxon>
        <taxon>Metazoa</taxon>
        <taxon>Spiralia</taxon>
        <taxon>Lophotrochozoa</taxon>
        <taxon>Mollusca</taxon>
        <taxon>Cephalopoda</taxon>
        <taxon>Coleoidea</taxon>
        <taxon>Octopodiformes</taxon>
        <taxon>Octopoda</taxon>
        <taxon>Incirrata</taxon>
        <taxon>Octopodidae</taxon>
        <taxon>Octopus</taxon>
    </lineage>
</organism>
<reference evidence="1" key="1">
    <citation type="submission" date="2015-07" db="EMBL/GenBank/DDBJ databases">
        <title>MeaNS - Measles Nucleotide Surveillance Program.</title>
        <authorList>
            <person name="Tran T."/>
            <person name="Druce J."/>
        </authorList>
    </citation>
    <scope>NUCLEOTIDE SEQUENCE</scope>
    <source>
        <strain evidence="1">UCB-OBI-ISO-001</strain>
        <tissue evidence="1">Gonad</tissue>
    </source>
</reference>
<accession>A0A0L8GQ84</accession>